<dbReference type="EMBL" id="JAACNO010001828">
    <property type="protein sequence ID" value="KAF4137368.1"/>
    <property type="molecule type" value="Genomic_DNA"/>
</dbReference>
<reference evidence="1" key="1">
    <citation type="submission" date="2020-03" db="EMBL/GenBank/DDBJ databases">
        <title>Hybrid Assembly of Korean Phytophthora infestans isolates.</title>
        <authorList>
            <person name="Prokchorchik M."/>
            <person name="Lee Y."/>
            <person name="Seo J."/>
            <person name="Cho J.-H."/>
            <person name="Park Y.-E."/>
            <person name="Jang D.-C."/>
            <person name="Im J.-S."/>
            <person name="Choi J.-G."/>
            <person name="Park H.-J."/>
            <person name="Lee G.-B."/>
            <person name="Lee Y.-G."/>
            <person name="Hong S.-Y."/>
            <person name="Cho K."/>
            <person name="Sohn K.H."/>
        </authorList>
    </citation>
    <scope>NUCLEOTIDE SEQUENCE</scope>
    <source>
        <strain evidence="1">KR_2_A2</strain>
    </source>
</reference>
<sequence>MLADGFTRALGPTRFREHFAAMGLVQFAQDHELRGGLPEAIYNLEHITKRLTHPLIHFFIALSEHCPGSLNADEIVDWWVIQKSISVVPKDFMRLHVQLEELKVSDIGDARLVLPLISLK</sequence>
<dbReference type="AlphaFoldDB" id="A0A8S9UG50"/>
<accession>A0A8S9UG50</accession>
<gene>
    <name evidence="1" type="ORF">GN958_ATG13425</name>
</gene>
<dbReference type="Proteomes" id="UP000704712">
    <property type="component" value="Unassembled WGS sequence"/>
</dbReference>
<evidence type="ECO:0000313" key="2">
    <source>
        <dbReference type="Proteomes" id="UP000704712"/>
    </source>
</evidence>
<proteinExistence type="predicted"/>
<name>A0A8S9UG50_PHYIN</name>
<protein>
    <submittedName>
        <fullName evidence="1">Uncharacterized protein</fullName>
    </submittedName>
</protein>
<comment type="caution">
    <text evidence="1">The sequence shown here is derived from an EMBL/GenBank/DDBJ whole genome shotgun (WGS) entry which is preliminary data.</text>
</comment>
<evidence type="ECO:0000313" key="1">
    <source>
        <dbReference type="EMBL" id="KAF4137368.1"/>
    </source>
</evidence>
<organism evidence="1 2">
    <name type="scientific">Phytophthora infestans</name>
    <name type="common">Potato late blight agent</name>
    <name type="synonym">Botrytis infestans</name>
    <dbReference type="NCBI Taxonomy" id="4787"/>
    <lineage>
        <taxon>Eukaryota</taxon>
        <taxon>Sar</taxon>
        <taxon>Stramenopiles</taxon>
        <taxon>Oomycota</taxon>
        <taxon>Peronosporomycetes</taxon>
        <taxon>Peronosporales</taxon>
        <taxon>Peronosporaceae</taxon>
        <taxon>Phytophthora</taxon>
    </lineage>
</organism>